<dbReference type="Proteomes" id="UP001189429">
    <property type="component" value="Unassembled WGS sequence"/>
</dbReference>
<dbReference type="Pfam" id="PF01762">
    <property type="entry name" value="Galactosyl_T"/>
    <property type="match status" value="1"/>
</dbReference>
<keyword evidence="6" id="KW-0735">Signal-anchor</keyword>
<dbReference type="EMBL" id="CAUYUJ010015110">
    <property type="protein sequence ID" value="CAK0849987.1"/>
    <property type="molecule type" value="Genomic_DNA"/>
</dbReference>
<evidence type="ECO:0000256" key="8">
    <source>
        <dbReference type="ARBA" id="ARBA00023034"/>
    </source>
</evidence>
<proteinExistence type="inferred from homology"/>
<keyword evidence="7" id="KW-1133">Transmembrane helix</keyword>
<keyword evidence="5" id="KW-0812">Transmembrane</keyword>
<comment type="similarity">
    <text evidence="2">Belongs to the glycosyltransferase 31 family.</text>
</comment>
<accession>A0ABN9TVT3</accession>
<dbReference type="InterPro" id="IPR002659">
    <property type="entry name" value="Glyco_trans_31"/>
</dbReference>
<evidence type="ECO:0000256" key="6">
    <source>
        <dbReference type="ARBA" id="ARBA00022968"/>
    </source>
</evidence>
<evidence type="ECO:0000313" key="11">
    <source>
        <dbReference type="Proteomes" id="UP001189429"/>
    </source>
</evidence>
<evidence type="ECO:0008006" key="12">
    <source>
        <dbReference type="Google" id="ProtNLM"/>
    </source>
</evidence>
<keyword evidence="8" id="KW-0333">Golgi apparatus</keyword>
<comment type="caution">
    <text evidence="10">The sequence shown here is derived from an EMBL/GenBank/DDBJ whole genome shotgun (WGS) entry which is preliminary data.</text>
</comment>
<evidence type="ECO:0000256" key="9">
    <source>
        <dbReference type="ARBA" id="ARBA00023136"/>
    </source>
</evidence>
<evidence type="ECO:0000256" key="5">
    <source>
        <dbReference type="ARBA" id="ARBA00022692"/>
    </source>
</evidence>
<evidence type="ECO:0000256" key="3">
    <source>
        <dbReference type="ARBA" id="ARBA00022676"/>
    </source>
</evidence>
<evidence type="ECO:0000256" key="1">
    <source>
        <dbReference type="ARBA" id="ARBA00004323"/>
    </source>
</evidence>
<comment type="subcellular location">
    <subcellularLocation>
        <location evidence="1">Golgi apparatus membrane</location>
        <topology evidence="1">Single-pass type II membrane protein</topology>
    </subcellularLocation>
</comment>
<evidence type="ECO:0000256" key="7">
    <source>
        <dbReference type="ARBA" id="ARBA00022989"/>
    </source>
</evidence>
<keyword evidence="11" id="KW-1185">Reference proteome</keyword>
<protein>
    <recommendedName>
        <fullName evidence="12">Hexosyltransferase</fullName>
    </recommendedName>
</protein>
<keyword evidence="3" id="KW-0328">Glycosyltransferase</keyword>
<evidence type="ECO:0000256" key="4">
    <source>
        <dbReference type="ARBA" id="ARBA00022679"/>
    </source>
</evidence>
<organism evidence="10 11">
    <name type="scientific">Prorocentrum cordatum</name>
    <dbReference type="NCBI Taxonomy" id="2364126"/>
    <lineage>
        <taxon>Eukaryota</taxon>
        <taxon>Sar</taxon>
        <taxon>Alveolata</taxon>
        <taxon>Dinophyceae</taxon>
        <taxon>Prorocentrales</taxon>
        <taxon>Prorocentraceae</taxon>
        <taxon>Prorocentrum</taxon>
    </lineage>
</organism>
<gene>
    <name evidence="10" type="ORF">PCOR1329_LOCUS42539</name>
</gene>
<evidence type="ECO:0000256" key="2">
    <source>
        <dbReference type="ARBA" id="ARBA00008661"/>
    </source>
</evidence>
<keyword evidence="9" id="KW-0472">Membrane</keyword>
<name>A0ABN9TVT3_9DINO</name>
<keyword evidence="4" id="KW-0808">Transferase</keyword>
<reference evidence="10" key="1">
    <citation type="submission" date="2023-10" db="EMBL/GenBank/DDBJ databases">
        <authorList>
            <person name="Chen Y."/>
            <person name="Shah S."/>
            <person name="Dougan E. K."/>
            <person name="Thang M."/>
            <person name="Chan C."/>
        </authorList>
    </citation>
    <scope>NUCLEOTIDE SEQUENCE [LARGE SCALE GENOMIC DNA]</scope>
</reference>
<evidence type="ECO:0000313" key="10">
    <source>
        <dbReference type="EMBL" id="CAK0849987.1"/>
    </source>
</evidence>
<sequence>MGSMTSNTSTNGVDRDPSSQWYEPLENWPNCSYPRFAAGLGYIIGGTLVRRIINEGIPERYMLWNEDAAMGVWIDVARQRGANVSYFKLKAVGNSYPTLEGWQKELKWFYQGPLKKYMGVMLHHHLSAEAISCLRGVEQRAQKLFGNYSEPIDACFTDEDTEFRPIIWDKSATRWAQPGCEGPAGVAGMPDLVQFHRARRGGRL</sequence>